<comment type="catalytic activity">
    <reaction evidence="1 6">
        <text>[protein]-peptidylproline (omega=180) = [protein]-peptidylproline (omega=0)</text>
        <dbReference type="Rhea" id="RHEA:16237"/>
        <dbReference type="Rhea" id="RHEA-COMP:10747"/>
        <dbReference type="Rhea" id="RHEA-COMP:10748"/>
        <dbReference type="ChEBI" id="CHEBI:83833"/>
        <dbReference type="ChEBI" id="CHEBI:83834"/>
        <dbReference type="EC" id="5.2.1.8"/>
    </reaction>
</comment>
<feature type="signal peptide" evidence="6">
    <location>
        <begin position="1"/>
        <end position="29"/>
    </location>
</feature>
<evidence type="ECO:0000256" key="5">
    <source>
        <dbReference type="ARBA" id="ARBA00023235"/>
    </source>
</evidence>
<evidence type="ECO:0000256" key="4">
    <source>
        <dbReference type="ARBA" id="ARBA00023110"/>
    </source>
</evidence>
<dbReference type="CDD" id="cd00317">
    <property type="entry name" value="cyclophilin"/>
    <property type="match status" value="1"/>
</dbReference>
<protein>
    <recommendedName>
        <fullName evidence="6">Peptidyl-prolyl cis-trans isomerase</fullName>
        <shortName evidence="6">PPIase</shortName>
        <ecNumber evidence="6">5.2.1.8</ecNumber>
    </recommendedName>
</protein>
<dbReference type="PROSITE" id="PS50072">
    <property type="entry name" value="CSA_PPIASE_2"/>
    <property type="match status" value="1"/>
</dbReference>
<keyword evidence="3" id="KW-0677">Repeat</keyword>
<dbReference type="Gene3D" id="2.40.100.10">
    <property type="entry name" value="Cyclophilin-like"/>
    <property type="match status" value="1"/>
</dbReference>
<keyword evidence="2" id="KW-0853">WD repeat</keyword>
<dbReference type="SUPFAM" id="SSF50891">
    <property type="entry name" value="Cyclophilin-like"/>
    <property type="match status" value="1"/>
</dbReference>
<dbReference type="PROSITE" id="PS00170">
    <property type="entry name" value="CSA_PPIASE_1"/>
    <property type="match status" value="1"/>
</dbReference>
<dbReference type="KEGG" id="sbr:SY1_09600"/>
<evidence type="ECO:0000259" key="7">
    <source>
        <dbReference type="PROSITE" id="PS50072"/>
    </source>
</evidence>
<sequence>MKTMKIFLELLCAAAAVCCPLLLPRAACAAEEEAPRRPVAVFSTNMGQFKAELYTDLAPVTAGNFIDLARRGFYNGVIFHRVIDRFMIQGGDPTGTGTGGPGYKIEDEFGPGLAHDAPGVLSMANAGPNTGGSQFFITLVPTPWLDGKHAIFGRIVEGMEVVEAIGHVETARGDRPVKDVVMQSVVVEEPKE</sequence>
<reference evidence="8 9" key="2">
    <citation type="submission" date="2010-03" db="EMBL/GenBank/DDBJ databases">
        <authorList>
            <person name="Pajon A."/>
        </authorList>
    </citation>
    <scope>NUCLEOTIDE SEQUENCE [LARGE SCALE GENOMIC DNA]</scope>
    <source>
        <strain evidence="8 9">SGP1</strain>
    </source>
</reference>
<dbReference type="EC" id="5.2.1.8" evidence="6"/>
<dbReference type="InterPro" id="IPR020892">
    <property type="entry name" value="Cyclophilin-type_PPIase_CS"/>
</dbReference>
<organism evidence="8 9">
    <name type="scientific">Fretibacterium fastidiosum</name>
    <dbReference type="NCBI Taxonomy" id="651822"/>
    <lineage>
        <taxon>Bacteria</taxon>
        <taxon>Thermotogati</taxon>
        <taxon>Synergistota</taxon>
        <taxon>Synergistia</taxon>
        <taxon>Synergistales</taxon>
        <taxon>Aminobacteriaceae</taxon>
        <taxon>Fretibacterium</taxon>
    </lineage>
</organism>
<keyword evidence="5 6" id="KW-0413">Isomerase</keyword>
<gene>
    <name evidence="8" type="ORF">SY1_09600</name>
</gene>
<comment type="function">
    <text evidence="6">PPIases accelerate the folding of proteins. It catalyzes the cis-trans isomerization of proline imidic peptide bonds in oligopeptides.</text>
</comment>
<dbReference type="AlphaFoldDB" id="A0AB94IWR7"/>
<evidence type="ECO:0000256" key="3">
    <source>
        <dbReference type="ARBA" id="ARBA00022737"/>
    </source>
</evidence>
<feature type="chain" id="PRO_5044361884" description="Peptidyl-prolyl cis-trans isomerase" evidence="6">
    <location>
        <begin position="30"/>
        <end position="192"/>
    </location>
</feature>
<evidence type="ECO:0000313" key="8">
    <source>
        <dbReference type="EMBL" id="CBL28213.1"/>
    </source>
</evidence>
<dbReference type="PANTHER" id="PTHR45625:SF4">
    <property type="entry name" value="PEPTIDYLPROLYL ISOMERASE DOMAIN AND WD REPEAT-CONTAINING PROTEIN 1"/>
    <property type="match status" value="1"/>
</dbReference>
<keyword evidence="9" id="KW-1185">Reference proteome</keyword>
<keyword evidence="4 6" id="KW-0697">Rotamase</keyword>
<proteinExistence type="inferred from homology"/>
<dbReference type="PRINTS" id="PR00153">
    <property type="entry name" value="CSAPPISMRASE"/>
</dbReference>
<dbReference type="RefSeq" id="WP_015556360.1">
    <property type="nucleotide sequence ID" value="NC_021038.1"/>
</dbReference>
<dbReference type="InterPro" id="IPR044666">
    <property type="entry name" value="Cyclophilin_A-like"/>
</dbReference>
<feature type="domain" description="PPIase cyclophilin-type" evidence="7">
    <location>
        <begin position="36"/>
        <end position="187"/>
    </location>
</feature>
<comment type="similarity">
    <text evidence="6">Belongs to the cyclophilin-type PPIase family.</text>
</comment>
<dbReference type="EMBL" id="FP929056">
    <property type="protein sequence ID" value="CBL28213.1"/>
    <property type="molecule type" value="Genomic_DNA"/>
</dbReference>
<dbReference type="PANTHER" id="PTHR45625">
    <property type="entry name" value="PEPTIDYL-PROLYL CIS-TRANS ISOMERASE-RELATED"/>
    <property type="match status" value="1"/>
</dbReference>
<dbReference type="GO" id="GO:0003755">
    <property type="term" value="F:peptidyl-prolyl cis-trans isomerase activity"/>
    <property type="evidence" value="ECO:0007669"/>
    <property type="project" value="UniProtKB-UniRule"/>
</dbReference>
<evidence type="ECO:0000256" key="2">
    <source>
        <dbReference type="ARBA" id="ARBA00022574"/>
    </source>
</evidence>
<evidence type="ECO:0000256" key="1">
    <source>
        <dbReference type="ARBA" id="ARBA00000971"/>
    </source>
</evidence>
<dbReference type="Proteomes" id="UP000008957">
    <property type="component" value="Chromosome"/>
</dbReference>
<dbReference type="Pfam" id="PF00160">
    <property type="entry name" value="Pro_isomerase"/>
    <property type="match status" value="1"/>
</dbReference>
<accession>A0AB94IWR7</accession>
<keyword evidence="6" id="KW-0732">Signal</keyword>
<dbReference type="GO" id="GO:0006457">
    <property type="term" value="P:protein folding"/>
    <property type="evidence" value="ECO:0007669"/>
    <property type="project" value="InterPro"/>
</dbReference>
<name>A0AB94IWR7_9BACT</name>
<dbReference type="FunFam" id="2.40.100.10:FF:000003">
    <property type="entry name" value="Peptidylprolyl isomerase domain and WD repeat-containing 1"/>
    <property type="match status" value="1"/>
</dbReference>
<dbReference type="InterPro" id="IPR029000">
    <property type="entry name" value="Cyclophilin-like_dom_sf"/>
</dbReference>
<dbReference type="InterPro" id="IPR002130">
    <property type="entry name" value="Cyclophilin-type_PPIase_dom"/>
</dbReference>
<reference evidence="9" key="1">
    <citation type="submission" date="2010-03" db="EMBL/GenBank/DDBJ databases">
        <title>The genome sequence of Synergistetes sp. SGP1.</title>
        <authorList>
            <consortium name="metaHIT consortium -- http://www.metahit.eu/"/>
            <person name="Pajon A."/>
            <person name="Turner K."/>
            <person name="Parkhill J."/>
            <person name="Wade W."/>
            <person name="Vartoukian S."/>
        </authorList>
    </citation>
    <scope>NUCLEOTIDE SEQUENCE [LARGE SCALE GENOMIC DNA]</scope>
    <source>
        <strain evidence="9">SGP1</strain>
    </source>
</reference>
<evidence type="ECO:0000313" key="9">
    <source>
        <dbReference type="Proteomes" id="UP000008957"/>
    </source>
</evidence>
<evidence type="ECO:0000256" key="6">
    <source>
        <dbReference type="RuleBase" id="RU363019"/>
    </source>
</evidence>